<proteinExistence type="predicted"/>
<dbReference type="InterPro" id="IPR019388">
    <property type="entry name" value="FIT"/>
</dbReference>
<evidence type="ECO:0000256" key="7">
    <source>
        <dbReference type="ARBA" id="ARBA00023136"/>
    </source>
</evidence>
<evidence type="ECO:0000256" key="8">
    <source>
        <dbReference type="SAM" id="Phobius"/>
    </source>
</evidence>
<keyword evidence="10" id="KW-1185">Reference proteome</keyword>
<dbReference type="PANTHER" id="PTHR23129:SF0">
    <property type="entry name" value="ACYL-COENZYME A DIPHOSPHATASE FITM2"/>
    <property type="match status" value="1"/>
</dbReference>
<gene>
    <name evidence="9" type="ORF">L203_105294</name>
</gene>
<accession>A0AAJ8JX59</accession>
<keyword evidence="2 8" id="KW-0812">Transmembrane</keyword>
<evidence type="ECO:0000256" key="1">
    <source>
        <dbReference type="ARBA" id="ARBA00004477"/>
    </source>
</evidence>
<dbReference type="RefSeq" id="XP_066070759.1">
    <property type="nucleotide sequence ID" value="XM_066214662.1"/>
</dbReference>
<keyword evidence="5 8" id="KW-1133">Transmembrane helix</keyword>
<dbReference type="GO" id="GO:0005789">
    <property type="term" value="C:endoplasmic reticulum membrane"/>
    <property type="evidence" value="ECO:0007669"/>
    <property type="project" value="UniProtKB-SubCell"/>
</dbReference>
<keyword evidence="6" id="KW-0443">Lipid metabolism</keyword>
<feature type="transmembrane region" description="Helical" evidence="8">
    <location>
        <begin position="326"/>
        <end position="346"/>
    </location>
</feature>
<dbReference type="GeneID" id="91089503"/>
<comment type="subcellular location">
    <subcellularLocation>
        <location evidence="1">Endoplasmic reticulum membrane</location>
        <topology evidence="1">Multi-pass membrane protein</topology>
    </subcellularLocation>
</comment>
<evidence type="ECO:0000256" key="4">
    <source>
        <dbReference type="ARBA" id="ARBA00022824"/>
    </source>
</evidence>
<dbReference type="Proteomes" id="UP000094043">
    <property type="component" value="Chromosome 6"/>
</dbReference>
<keyword evidence="4" id="KW-0256">Endoplasmic reticulum</keyword>
<dbReference type="GO" id="GO:0008654">
    <property type="term" value="P:phospholipid biosynthetic process"/>
    <property type="evidence" value="ECO:0007669"/>
    <property type="project" value="TreeGrafter"/>
</dbReference>
<evidence type="ECO:0000313" key="10">
    <source>
        <dbReference type="Proteomes" id="UP000094043"/>
    </source>
</evidence>
<dbReference type="KEGG" id="cdep:91089503"/>
<evidence type="ECO:0000256" key="5">
    <source>
        <dbReference type="ARBA" id="ARBA00022989"/>
    </source>
</evidence>
<dbReference type="GO" id="GO:0010945">
    <property type="term" value="F:coenzyme A diphosphatase activity"/>
    <property type="evidence" value="ECO:0007669"/>
    <property type="project" value="InterPro"/>
</dbReference>
<evidence type="ECO:0000256" key="3">
    <source>
        <dbReference type="ARBA" id="ARBA00022801"/>
    </source>
</evidence>
<dbReference type="GO" id="GO:0019915">
    <property type="term" value="P:lipid storage"/>
    <property type="evidence" value="ECO:0007669"/>
    <property type="project" value="InterPro"/>
</dbReference>
<dbReference type="EMBL" id="CP143789">
    <property type="protein sequence ID" value="WVN90059.1"/>
    <property type="molecule type" value="Genomic_DNA"/>
</dbReference>
<protein>
    <submittedName>
        <fullName evidence="9">Uncharacterized protein</fullName>
    </submittedName>
</protein>
<keyword evidence="7 8" id="KW-0472">Membrane</keyword>
<sequence>MSHTSTLQSASIFPKTFLGSILDNQQTVLAGIVCSLMLQVVFRGYSNANQLDSCGIMYSLVFNTSLNTSEIHHSHLPERTAYFARKSNILNVIFVKRAWAWTSGAYLLHLLTSRSRSGLSVQKLRGIAAWLLATLCWAIFTRWFFGAGLGDRIIALTGGNCALLLPPSISPVLAKHHFAKLFTSGASDSEGRLYVQIPHNFCSGAPLTPSTLPELFALLPNFDNLRDGPTASHESLRPLSRPRWHRGFDISGHSFLLTLSIMLLGRELISSWRIWVSSGRIHQSRKLDYCTRLHTLAGIVGTILIGVWMWMIVMTGVYFHNPPEKLAGIVLGLLSSTLIHIVTPSLPSLSPFRAQITTTKPAFSMAFDENRARRGNFVGDGFMHEPAEKQVDKMWRTSIE</sequence>
<reference evidence="9" key="1">
    <citation type="submission" date="2016-06" db="EMBL/GenBank/DDBJ databases">
        <authorList>
            <person name="Cuomo C."/>
            <person name="Litvintseva A."/>
            <person name="Heitman J."/>
            <person name="Chen Y."/>
            <person name="Sun S."/>
            <person name="Springer D."/>
            <person name="Dromer F."/>
            <person name="Young S."/>
            <person name="Zeng Q."/>
            <person name="Chapman S."/>
            <person name="Gujja S."/>
            <person name="Saif S."/>
            <person name="Birren B."/>
        </authorList>
    </citation>
    <scope>NUCLEOTIDE SEQUENCE</scope>
    <source>
        <strain evidence="9">CBS 7841</strain>
    </source>
</reference>
<evidence type="ECO:0000313" key="9">
    <source>
        <dbReference type="EMBL" id="WVN90059.1"/>
    </source>
</evidence>
<reference evidence="9" key="3">
    <citation type="submission" date="2024-01" db="EMBL/GenBank/DDBJ databases">
        <authorList>
            <person name="Coelho M.A."/>
            <person name="David-Palma M."/>
            <person name="Shea T."/>
            <person name="Sun S."/>
            <person name="Cuomo C.A."/>
            <person name="Heitman J."/>
        </authorList>
    </citation>
    <scope>NUCLEOTIDE SEQUENCE</scope>
    <source>
        <strain evidence="9">CBS 7841</strain>
    </source>
</reference>
<feature type="transmembrane region" description="Helical" evidence="8">
    <location>
        <begin position="124"/>
        <end position="145"/>
    </location>
</feature>
<dbReference type="AlphaFoldDB" id="A0AAJ8JX59"/>
<dbReference type="GO" id="GO:0034389">
    <property type="term" value="P:lipid droplet organization"/>
    <property type="evidence" value="ECO:0007669"/>
    <property type="project" value="TreeGrafter"/>
</dbReference>
<organism evidence="9 10">
    <name type="scientific">Cryptococcus depauperatus CBS 7841</name>
    <dbReference type="NCBI Taxonomy" id="1295531"/>
    <lineage>
        <taxon>Eukaryota</taxon>
        <taxon>Fungi</taxon>
        <taxon>Dikarya</taxon>
        <taxon>Basidiomycota</taxon>
        <taxon>Agaricomycotina</taxon>
        <taxon>Tremellomycetes</taxon>
        <taxon>Tremellales</taxon>
        <taxon>Cryptococcaceae</taxon>
        <taxon>Cryptococcus</taxon>
    </lineage>
</organism>
<keyword evidence="3" id="KW-0378">Hydrolase</keyword>
<evidence type="ECO:0000256" key="6">
    <source>
        <dbReference type="ARBA" id="ARBA00023098"/>
    </source>
</evidence>
<dbReference type="Pfam" id="PF10261">
    <property type="entry name" value="FIT"/>
    <property type="match status" value="1"/>
</dbReference>
<reference evidence="9" key="2">
    <citation type="journal article" date="2022" name="Elife">
        <title>Obligate sexual reproduction of a homothallic fungus closely related to the Cryptococcus pathogenic species complex.</title>
        <authorList>
            <person name="Passer A.R."/>
            <person name="Clancey S.A."/>
            <person name="Shea T."/>
            <person name="David-Palma M."/>
            <person name="Averette A.F."/>
            <person name="Boekhout T."/>
            <person name="Porcel B.M."/>
            <person name="Nowrousian M."/>
            <person name="Cuomo C.A."/>
            <person name="Sun S."/>
            <person name="Heitman J."/>
            <person name="Coelho M.A."/>
        </authorList>
    </citation>
    <scope>NUCLEOTIDE SEQUENCE</scope>
    <source>
        <strain evidence="9">CBS 7841</strain>
    </source>
</reference>
<evidence type="ECO:0000256" key="2">
    <source>
        <dbReference type="ARBA" id="ARBA00022692"/>
    </source>
</evidence>
<feature type="transmembrane region" description="Helical" evidence="8">
    <location>
        <begin position="296"/>
        <end position="320"/>
    </location>
</feature>
<dbReference type="PANTHER" id="PTHR23129">
    <property type="entry name" value="ACYL-COENZYME A DIPHOSPHATASE FITM2"/>
    <property type="match status" value="1"/>
</dbReference>
<name>A0AAJ8JX59_9TREE</name>